<dbReference type="Proteomes" id="UP001242368">
    <property type="component" value="Unassembled WGS sequence"/>
</dbReference>
<evidence type="ECO:0000313" key="2">
    <source>
        <dbReference type="EMBL" id="MDN3709613.1"/>
    </source>
</evidence>
<reference evidence="1" key="3">
    <citation type="submission" date="2023-06" db="EMBL/GenBank/DDBJ databases">
        <authorList>
            <person name="Lucena T."/>
            <person name="Sun Q."/>
        </authorList>
    </citation>
    <scope>NUCLEOTIDE SEQUENCE</scope>
    <source>
        <strain evidence="1">CECT 7184</strain>
    </source>
</reference>
<accession>A0ABT8CT82</accession>
<proteinExistence type="predicted"/>
<evidence type="ECO:0000313" key="3">
    <source>
        <dbReference type="Proteomes" id="UP001242368"/>
    </source>
</evidence>
<comment type="caution">
    <text evidence="1">The sequence shown here is derived from an EMBL/GenBank/DDBJ whole genome shotgun (WGS) entry which is preliminary data.</text>
</comment>
<reference evidence="3" key="2">
    <citation type="journal article" date="2019" name="Int. J. Syst. Evol. Microbiol.">
        <title>The Global Catalogue of Microorganisms (GCM) 10K type strain sequencing project: providing services to taxonomists for standard genome sequencing and annotation.</title>
        <authorList>
            <consortium name="The Broad Institute Genomics Platform"/>
            <consortium name="The Broad Institute Genome Sequencing Center for Infectious Disease"/>
            <person name="Wu L."/>
            <person name="Ma J."/>
        </authorList>
    </citation>
    <scope>NUCLEOTIDE SEQUENCE [LARGE SCALE GENOMIC DNA]</scope>
    <source>
        <strain evidence="3">CECT 7184</strain>
    </source>
</reference>
<organism evidence="1 3">
    <name type="scientific">Paenimyroides ceti</name>
    <dbReference type="NCBI Taxonomy" id="395087"/>
    <lineage>
        <taxon>Bacteria</taxon>
        <taxon>Pseudomonadati</taxon>
        <taxon>Bacteroidota</taxon>
        <taxon>Flavobacteriia</taxon>
        <taxon>Flavobacteriales</taxon>
        <taxon>Flavobacteriaceae</taxon>
        <taxon>Paenimyroides</taxon>
    </lineage>
</organism>
<gene>
    <name evidence="1" type="ORF">QW060_08595</name>
    <name evidence="2" type="ORF">QW060_21845</name>
</gene>
<sequence>MFLQVQRNGRYSLSKDLFDQQHTIRDKKYCVCDGIVCPYFRWFGVKRNKQLCKNSTFTV</sequence>
<dbReference type="EMBL" id="JAUFQU010000046">
    <property type="protein sequence ID" value="MDN3709613.1"/>
    <property type="molecule type" value="Genomic_DNA"/>
</dbReference>
<keyword evidence="3" id="KW-1185">Reference proteome</keyword>
<dbReference type="RefSeq" id="WP_290363218.1">
    <property type="nucleotide sequence ID" value="NZ_JAUFQU010000001.1"/>
</dbReference>
<name>A0ABT8CT82_9FLAO</name>
<dbReference type="EMBL" id="JAUFQU010000001">
    <property type="protein sequence ID" value="MDN3707191.1"/>
    <property type="molecule type" value="Genomic_DNA"/>
</dbReference>
<protein>
    <submittedName>
        <fullName evidence="1">Uncharacterized protein</fullName>
    </submittedName>
</protein>
<reference evidence="1" key="1">
    <citation type="journal article" date="2014" name="Int. J. Syst. Evol. Microbiol.">
        <title>Complete genome of a new Firmicutes species belonging to the dominant human colonic microbiota ('Ruminococcus bicirculans') reveals two chromosomes and a selective capacity to utilize plant glucans.</title>
        <authorList>
            <consortium name="NISC Comparative Sequencing Program"/>
            <person name="Wegmann U."/>
            <person name="Louis P."/>
            <person name="Goesmann A."/>
            <person name="Henrissat B."/>
            <person name="Duncan S.H."/>
            <person name="Flint H.J."/>
        </authorList>
    </citation>
    <scope>NUCLEOTIDE SEQUENCE</scope>
    <source>
        <strain evidence="1">CECT 7184</strain>
    </source>
</reference>
<evidence type="ECO:0000313" key="1">
    <source>
        <dbReference type="EMBL" id="MDN3707191.1"/>
    </source>
</evidence>